<feature type="domain" description="FHA" evidence="3">
    <location>
        <begin position="491"/>
        <end position="540"/>
    </location>
</feature>
<dbReference type="Pfam" id="PF00498">
    <property type="entry name" value="FHA"/>
    <property type="match status" value="1"/>
</dbReference>
<evidence type="ECO:0000256" key="1">
    <source>
        <dbReference type="ARBA" id="ARBA00022553"/>
    </source>
</evidence>
<organism evidence="4 5">
    <name type="scientific">Mycobacterium gastri</name>
    <dbReference type="NCBI Taxonomy" id="1777"/>
    <lineage>
        <taxon>Bacteria</taxon>
        <taxon>Bacillati</taxon>
        <taxon>Actinomycetota</taxon>
        <taxon>Actinomycetes</taxon>
        <taxon>Mycobacteriales</taxon>
        <taxon>Mycobacteriaceae</taxon>
        <taxon>Mycobacterium</taxon>
    </lineage>
</organism>
<dbReference type="STRING" id="1777.AWC07_03545"/>
<dbReference type="PROSITE" id="PS50006">
    <property type="entry name" value="FHA_DOMAIN"/>
    <property type="match status" value="1"/>
</dbReference>
<dbReference type="FunFam" id="2.60.200.20:FF:000013">
    <property type="entry name" value="FHA domain-containing protein FhaA"/>
    <property type="match status" value="1"/>
</dbReference>
<evidence type="ECO:0000313" key="4">
    <source>
        <dbReference type="EMBL" id="ORV72623.1"/>
    </source>
</evidence>
<dbReference type="InterPro" id="IPR008984">
    <property type="entry name" value="SMAD_FHA_dom_sf"/>
</dbReference>
<feature type="region of interest" description="Disordered" evidence="2">
    <location>
        <begin position="118"/>
        <end position="411"/>
    </location>
</feature>
<comment type="caution">
    <text evidence="4">The sequence shown here is derived from an EMBL/GenBank/DDBJ whole genome shotgun (WGS) entry which is preliminary data.</text>
</comment>
<sequence>MGSQKGLVQRIERKLESTVGDAFAWMFGGSIVPQEVEALLRREAADGVRSLEGNRLLAPNEYIITLSVHDSEKLGADPDLTSTAFARYLADYIQEQGWQTYGDVVVRFERSPNLHTGQFRARGTVNPDVEPRPTVTAYARPQSNHAFGAEPGVPPMTDNPSYRGGPGQGPDEYYDDRYPRPQEEPRSGSPAGPDPRGGYPPEGGGYQPQPGYPPPPRQPDQGGGYPEQRGYQDQGGYPEQGYQDQGGYPEQRGYPEQGYQDQGGYPEQRGYPEQGGYPAPYEQRPPGYPGPGYDQGYRQGGYGQPPGGQPGYGQPPGGGYGQPPSGYGQPPGGGYGQPPGGQPGYGGYGDYGREPARQDEGGYGGPPAAPQAPPEPQRPAYPDQGAGYEQGGYDQGYQQGGGGYGRQEYGSGDYTQYAETSAPGGYPAQGGGYAEPARDYDYGQSAVPDYGQPAGGYGGYGQGGYGSPGTTVTLQLDDGSGRTYQLRDGSNIIGRGQDAQFRLPDTGVSRRHLEIRWDGQVALLTDLNSTNGTTVNNAPVQEWQLADGDVIRLGHSEIIVRIH</sequence>
<dbReference type="InterPro" id="IPR050923">
    <property type="entry name" value="Cell_Proc_Reg/RNA_Proc"/>
</dbReference>
<dbReference type="PANTHER" id="PTHR23308">
    <property type="entry name" value="NUCLEAR INHIBITOR OF PROTEIN PHOSPHATASE-1"/>
    <property type="match status" value="1"/>
</dbReference>
<dbReference type="InterPro" id="IPR042287">
    <property type="entry name" value="FhaA_N_sf"/>
</dbReference>
<evidence type="ECO:0000313" key="5">
    <source>
        <dbReference type="Proteomes" id="UP000193738"/>
    </source>
</evidence>
<protein>
    <recommendedName>
        <fullName evidence="3">FHA domain-containing protein</fullName>
    </recommendedName>
</protein>
<proteinExistence type="predicted"/>
<reference evidence="4 5" key="1">
    <citation type="submission" date="2016-01" db="EMBL/GenBank/DDBJ databases">
        <title>The new phylogeny of the genus Mycobacterium.</title>
        <authorList>
            <person name="Tarcisio F."/>
            <person name="Conor M."/>
            <person name="Antonella G."/>
            <person name="Elisabetta G."/>
            <person name="Giulia F.S."/>
            <person name="Sara T."/>
            <person name="Anna F."/>
            <person name="Clotilde B."/>
            <person name="Roberto B."/>
            <person name="Veronica D.S."/>
            <person name="Fabio R."/>
            <person name="Monica P."/>
            <person name="Olivier J."/>
            <person name="Enrico T."/>
            <person name="Nicola S."/>
        </authorList>
    </citation>
    <scope>NUCLEOTIDE SEQUENCE [LARGE SCALE GENOMIC DNA]</scope>
    <source>
        <strain evidence="4 5">DSM 43505</strain>
    </source>
</reference>
<gene>
    <name evidence="4" type="ORF">AWC07_03545</name>
</gene>
<dbReference type="Gene3D" id="3.30.2320.60">
    <property type="entry name" value="FhaA, phosphopeptide-binding domain (DUF3662)"/>
    <property type="match status" value="1"/>
</dbReference>
<feature type="compositionally biased region" description="Basic and acidic residues" evidence="2">
    <location>
        <begin position="175"/>
        <end position="186"/>
    </location>
</feature>
<feature type="compositionally biased region" description="Gly residues" evidence="2">
    <location>
        <begin position="388"/>
        <end position="405"/>
    </location>
</feature>
<dbReference type="InterPro" id="IPR022128">
    <property type="entry name" value="FhaA_N"/>
</dbReference>
<feature type="compositionally biased region" description="Gly residues" evidence="2">
    <location>
        <begin position="298"/>
        <end position="321"/>
    </location>
</feature>
<feature type="compositionally biased region" description="Pro residues" evidence="2">
    <location>
        <begin position="367"/>
        <end position="379"/>
    </location>
</feature>
<dbReference type="Proteomes" id="UP000193738">
    <property type="component" value="Unassembled WGS sequence"/>
</dbReference>
<dbReference type="SUPFAM" id="SSF49879">
    <property type="entry name" value="SMAD/FHA domain"/>
    <property type="match status" value="1"/>
</dbReference>
<feature type="compositionally biased region" description="Gly residues" evidence="2">
    <location>
        <begin position="329"/>
        <end position="350"/>
    </location>
</feature>
<dbReference type="AlphaFoldDB" id="A0A1X1VU81"/>
<keyword evidence="5" id="KW-1185">Reference proteome</keyword>
<dbReference type="InterPro" id="IPR000253">
    <property type="entry name" value="FHA_dom"/>
</dbReference>
<dbReference type="Gene3D" id="2.60.200.20">
    <property type="match status" value="1"/>
</dbReference>
<name>A0A1X1VU81_MYCGS</name>
<evidence type="ECO:0000259" key="3">
    <source>
        <dbReference type="PROSITE" id="PS50006"/>
    </source>
</evidence>
<feature type="compositionally biased region" description="Basic and acidic residues" evidence="2">
    <location>
        <begin position="351"/>
        <end position="360"/>
    </location>
</feature>
<evidence type="ECO:0000256" key="2">
    <source>
        <dbReference type="SAM" id="MobiDB-lite"/>
    </source>
</evidence>
<dbReference type="RefSeq" id="WP_036419526.1">
    <property type="nucleotide sequence ID" value="NZ_LQOX01000077.1"/>
</dbReference>
<dbReference type="EMBL" id="LQOX01000077">
    <property type="protein sequence ID" value="ORV72623.1"/>
    <property type="molecule type" value="Genomic_DNA"/>
</dbReference>
<accession>A0A1X1VU81</accession>
<dbReference type="SMART" id="SM00240">
    <property type="entry name" value="FHA"/>
    <property type="match status" value="1"/>
</dbReference>
<keyword evidence="1" id="KW-0597">Phosphoprotein</keyword>
<dbReference type="CDD" id="cd22668">
    <property type="entry name" value="FHA_FhaA-like"/>
    <property type="match status" value="1"/>
</dbReference>
<dbReference type="Pfam" id="PF12401">
    <property type="entry name" value="FhaA_N"/>
    <property type="match status" value="1"/>
</dbReference>